<dbReference type="SUPFAM" id="SSF56784">
    <property type="entry name" value="HAD-like"/>
    <property type="match status" value="1"/>
</dbReference>
<dbReference type="PANTHER" id="PTHR46191:SF2">
    <property type="entry name" value="HALOACID DEHALOGENASE-LIKE HYDROLASE DOMAIN-CONTAINING PROTEIN 3"/>
    <property type="match status" value="1"/>
</dbReference>
<sequence>MSLKGIKLVTFDATNTLLKFKVPPWEYYACIATDYGFKGTGEEIKSCMLSSYKTTWIQHPNFGRDTIEWPEWWRKVVTLTLKDKVPSKELDNIANRLIQDFKTTKCWECNKGADKILKNIKEKGINIGVISNFDPRLHEILQNVNIHKYFDFVLTSYEVGYAKPDVRIFEKALEQCGDGVTPEESLHIGDDVEKDLEGAQSANWKAVLITKATEKPLACKHVFKTLDELSLAVENGPTLFR</sequence>
<dbReference type="SFLD" id="SFLDG01129">
    <property type="entry name" value="C1.5:_HAD__Beta-PGM__Phosphata"/>
    <property type="match status" value="1"/>
</dbReference>
<name>A0A8S4G9S5_PLUXY</name>
<dbReference type="GO" id="GO:0005634">
    <property type="term" value="C:nucleus"/>
    <property type="evidence" value="ECO:0007669"/>
    <property type="project" value="TreeGrafter"/>
</dbReference>
<protein>
    <submittedName>
        <fullName evidence="1">(diamondback moth) hypothetical protein</fullName>
    </submittedName>
</protein>
<dbReference type="AlphaFoldDB" id="A0A8S4G9S5"/>
<dbReference type="Gene3D" id="3.40.50.1000">
    <property type="entry name" value="HAD superfamily/HAD-like"/>
    <property type="match status" value="1"/>
</dbReference>
<dbReference type="InterPro" id="IPR011949">
    <property type="entry name" value="HAD-SF_hydro_IA_REG-2-like"/>
</dbReference>
<dbReference type="InterPro" id="IPR006439">
    <property type="entry name" value="HAD-SF_hydro_IA"/>
</dbReference>
<dbReference type="NCBIfam" id="TIGR01509">
    <property type="entry name" value="HAD-SF-IA-v3"/>
    <property type="match status" value="1"/>
</dbReference>
<dbReference type="InterPro" id="IPR036412">
    <property type="entry name" value="HAD-like_sf"/>
</dbReference>
<keyword evidence="2" id="KW-1185">Reference proteome</keyword>
<dbReference type="Pfam" id="PF00702">
    <property type="entry name" value="Hydrolase"/>
    <property type="match status" value="1"/>
</dbReference>
<dbReference type="EMBL" id="CAJHNJ030000110">
    <property type="protein sequence ID" value="CAG9135678.1"/>
    <property type="molecule type" value="Genomic_DNA"/>
</dbReference>
<comment type="caution">
    <text evidence="1">The sequence shown here is derived from an EMBL/GenBank/DDBJ whole genome shotgun (WGS) entry which is preliminary data.</text>
</comment>
<dbReference type="PRINTS" id="PR00413">
    <property type="entry name" value="HADHALOGNASE"/>
</dbReference>
<dbReference type="PANTHER" id="PTHR46191">
    <property type="match status" value="1"/>
</dbReference>
<gene>
    <name evidence="1" type="ORF">PLXY2_LOCUS13950</name>
</gene>
<dbReference type="Proteomes" id="UP000653454">
    <property type="component" value="Unassembled WGS sequence"/>
</dbReference>
<reference evidence="1" key="1">
    <citation type="submission" date="2020-11" db="EMBL/GenBank/DDBJ databases">
        <authorList>
            <person name="Whiteford S."/>
        </authorList>
    </citation>
    <scope>NUCLEOTIDE SEQUENCE</scope>
</reference>
<evidence type="ECO:0000313" key="2">
    <source>
        <dbReference type="Proteomes" id="UP000653454"/>
    </source>
</evidence>
<proteinExistence type="predicted"/>
<dbReference type="SFLD" id="SFLDS00003">
    <property type="entry name" value="Haloacid_Dehalogenase"/>
    <property type="match status" value="1"/>
</dbReference>
<dbReference type="InterPro" id="IPR044924">
    <property type="entry name" value="HAD-SF_hydro_IA_REG-2-like_cap"/>
</dbReference>
<dbReference type="InterPro" id="IPR051828">
    <property type="entry name" value="HAD-like_hydrolase_domain"/>
</dbReference>
<dbReference type="NCBIfam" id="TIGR02252">
    <property type="entry name" value="DREG-2"/>
    <property type="match status" value="1"/>
</dbReference>
<dbReference type="Gene3D" id="1.10.150.720">
    <property type="entry name" value="Haloacid dehalogenase-like hydrolase"/>
    <property type="match status" value="1"/>
</dbReference>
<accession>A0A8S4G9S5</accession>
<organism evidence="1 2">
    <name type="scientific">Plutella xylostella</name>
    <name type="common">Diamondback moth</name>
    <name type="synonym">Plutella maculipennis</name>
    <dbReference type="NCBI Taxonomy" id="51655"/>
    <lineage>
        <taxon>Eukaryota</taxon>
        <taxon>Metazoa</taxon>
        <taxon>Ecdysozoa</taxon>
        <taxon>Arthropoda</taxon>
        <taxon>Hexapoda</taxon>
        <taxon>Insecta</taxon>
        <taxon>Pterygota</taxon>
        <taxon>Neoptera</taxon>
        <taxon>Endopterygota</taxon>
        <taxon>Lepidoptera</taxon>
        <taxon>Glossata</taxon>
        <taxon>Ditrysia</taxon>
        <taxon>Yponomeutoidea</taxon>
        <taxon>Plutellidae</taxon>
        <taxon>Plutella</taxon>
    </lineage>
</organism>
<dbReference type="InterPro" id="IPR023214">
    <property type="entry name" value="HAD_sf"/>
</dbReference>
<dbReference type="CDD" id="cd16415">
    <property type="entry name" value="HAD_dREG-2_like"/>
    <property type="match status" value="1"/>
</dbReference>
<dbReference type="NCBIfam" id="TIGR01549">
    <property type="entry name" value="HAD-SF-IA-v1"/>
    <property type="match status" value="1"/>
</dbReference>
<evidence type="ECO:0000313" key="1">
    <source>
        <dbReference type="EMBL" id="CAG9135678.1"/>
    </source>
</evidence>